<keyword evidence="1" id="KW-0812">Transmembrane</keyword>
<feature type="transmembrane region" description="Helical" evidence="1">
    <location>
        <begin position="29"/>
        <end position="46"/>
    </location>
</feature>
<organism evidence="2 3">
    <name type="scientific">Stegodyphus mimosarum</name>
    <name type="common">African social velvet spider</name>
    <dbReference type="NCBI Taxonomy" id="407821"/>
    <lineage>
        <taxon>Eukaryota</taxon>
        <taxon>Metazoa</taxon>
        <taxon>Ecdysozoa</taxon>
        <taxon>Arthropoda</taxon>
        <taxon>Chelicerata</taxon>
        <taxon>Arachnida</taxon>
        <taxon>Araneae</taxon>
        <taxon>Araneomorphae</taxon>
        <taxon>Entelegynae</taxon>
        <taxon>Eresoidea</taxon>
        <taxon>Eresidae</taxon>
        <taxon>Stegodyphus</taxon>
    </lineage>
</organism>
<dbReference type="Proteomes" id="UP000054359">
    <property type="component" value="Unassembled WGS sequence"/>
</dbReference>
<dbReference type="AlphaFoldDB" id="A0A087TJV3"/>
<dbReference type="EMBL" id="KK115555">
    <property type="protein sequence ID" value="KFM65392.1"/>
    <property type="molecule type" value="Genomic_DNA"/>
</dbReference>
<sequence length="143" mass="16052">MEHPFEGVVRIIGDNTCIYFQHYKGGMDYSIVLIFFVITTGALSLLEDEYAGSKDTYEETSPGLDLFDIPKGGTKKDWTVQPVKIIIRDKPEVVNVPHPYPVKQFAPVPKLVPVLKKVPVLKPLPVPFFVPKIKPIPKKVLVP</sequence>
<feature type="non-terminal residue" evidence="2">
    <location>
        <position position="143"/>
    </location>
</feature>
<evidence type="ECO:0000313" key="3">
    <source>
        <dbReference type="Proteomes" id="UP000054359"/>
    </source>
</evidence>
<evidence type="ECO:0000313" key="2">
    <source>
        <dbReference type="EMBL" id="KFM65392.1"/>
    </source>
</evidence>
<gene>
    <name evidence="2" type="ORF">X975_21547</name>
</gene>
<dbReference type="OrthoDB" id="6437721at2759"/>
<protein>
    <submittedName>
        <fullName evidence="2">Uncharacterized protein</fullName>
    </submittedName>
</protein>
<keyword evidence="3" id="KW-1185">Reference proteome</keyword>
<name>A0A087TJV3_STEMI</name>
<evidence type="ECO:0000256" key="1">
    <source>
        <dbReference type="SAM" id="Phobius"/>
    </source>
</evidence>
<proteinExistence type="predicted"/>
<keyword evidence="1" id="KW-1133">Transmembrane helix</keyword>
<accession>A0A087TJV3</accession>
<reference evidence="2 3" key="1">
    <citation type="submission" date="2013-11" db="EMBL/GenBank/DDBJ databases">
        <title>Genome sequencing of Stegodyphus mimosarum.</title>
        <authorList>
            <person name="Bechsgaard J."/>
        </authorList>
    </citation>
    <scope>NUCLEOTIDE SEQUENCE [LARGE SCALE GENOMIC DNA]</scope>
</reference>
<keyword evidence="1" id="KW-0472">Membrane</keyword>